<sequence length="91" mass="10492">MAGLRKAVAREDRIRQVMIAAQRAWHRKPGSPAQAAFWARLDERKARAFFEDCAAKEVALRAAQRKRVSSNLERTLANMWWTEWKALPTGK</sequence>
<dbReference type="AlphaFoldDB" id="A0A8T4LJB8"/>
<comment type="caution">
    <text evidence="1">The sequence shown here is derived from an EMBL/GenBank/DDBJ whole genome shotgun (WGS) entry which is preliminary data.</text>
</comment>
<reference evidence="1" key="2">
    <citation type="submission" date="2021-05" db="EMBL/GenBank/DDBJ databases">
        <title>Protein family content uncovers lineage relationships and bacterial pathway maintenance mechanisms in DPANN archaea.</title>
        <authorList>
            <person name="Castelle C.J."/>
            <person name="Meheust R."/>
            <person name="Jaffe A.L."/>
            <person name="Seitz K."/>
            <person name="Gong X."/>
            <person name="Baker B.J."/>
            <person name="Banfield J.F."/>
        </authorList>
    </citation>
    <scope>NUCLEOTIDE SEQUENCE</scope>
    <source>
        <strain evidence="1">RIFCSPLOWO2_01_FULL_58_19</strain>
    </source>
</reference>
<gene>
    <name evidence="1" type="ORF">J4203_03825</name>
</gene>
<name>A0A8T4LJB8_9ARCH</name>
<organism evidence="1 2">
    <name type="scientific">Candidatus Iainarchaeum sp</name>
    <dbReference type="NCBI Taxonomy" id="3101447"/>
    <lineage>
        <taxon>Archaea</taxon>
        <taxon>Candidatus Iainarchaeota</taxon>
        <taxon>Candidatus Iainarchaeia</taxon>
        <taxon>Candidatus Iainarchaeales</taxon>
        <taxon>Candidatus Iainarchaeaceae</taxon>
        <taxon>Candidatus Iainarchaeum</taxon>
    </lineage>
</organism>
<accession>A0A8T4LJB8</accession>
<reference evidence="1" key="1">
    <citation type="submission" date="2021-03" db="EMBL/GenBank/DDBJ databases">
        <authorList>
            <person name="Jaffe A."/>
        </authorList>
    </citation>
    <scope>NUCLEOTIDE SEQUENCE</scope>
    <source>
        <strain evidence="1">RIFCSPLOWO2_01_FULL_58_19</strain>
    </source>
</reference>
<dbReference type="Proteomes" id="UP000678237">
    <property type="component" value="Unassembled WGS sequence"/>
</dbReference>
<evidence type="ECO:0000313" key="2">
    <source>
        <dbReference type="Proteomes" id="UP000678237"/>
    </source>
</evidence>
<proteinExistence type="predicted"/>
<dbReference type="EMBL" id="JAGVWE010000003">
    <property type="protein sequence ID" value="MBS3062976.1"/>
    <property type="molecule type" value="Genomic_DNA"/>
</dbReference>
<protein>
    <submittedName>
        <fullName evidence="1">Uncharacterized protein</fullName>
    </submittedName>
</protein>
<evidence type="ECO:0000313" key="1">
    <source>
        <dbReference type="EMBL" id="MBS3062976.1"/>
    </source>
</evidence>